<dbReference type="OrthoDB" id="6375801at2759"/>
<comment type="caution">
    <text evidence="1">The sequence shown here is derived from an EMBL/GenBank/DDBJ whole genome shotgun (WGS) entry which is preliminary data.</text>
</comment>
<protein>
    <submittedName>
        <fullName evidence="1">Uncharacterized protein</fullName>
    </submittedName>
</protein>
<dbReference type="Proteomes" id="UP000324800">
    <property type="component" value="Unassembled WGS sequence"/>
</dbReference>
<organism evidence="1 2">
    <name type="scientific">Streblomastix strix</name>
    <dbReference type="NCBI Taxonomy" id="222440"/>
    <lineage>
        <taxon>Eukaryota</taxon>
        <taxon>Metamonada</taxon>
        <taxon>Preaxostyla</taxon>
        <taxon>Oxymonadida</taxon>
        <taxon>Streblomastigidae</taxon>
        <taxon>Streblomastix</taxon>
    </lineage>
</organism>
<dbReference type="AlphaFoldDB" id="A0A5J4WXH4"/>
<name>A0A5J4WXH4_9EUKA</name>
<proteinExistence type="predicted"/>
<sequence length="227" mass="26131">MHSNIFNVGPWEVVLVSDFQENFDLNLKRDQESREFYHKSPVTCLLIIAHICDDYVWHIKQVYTILSRCLSHTAGFFLKCLRLIFKYPQIENLQCTRQWSDGGPPLEIKNQQEGICYLSELITFFDQQSKEIKINEDVSDKKFHIINLPSKANKLVFSNLKQSLSFTSSEGVLLAAPLSGADDNQKIVQPLKSIKGIDSSVVKRQTARDEMEELFDSFNLQQIISLQ</sequence>
<evidence type="ECO:0000313" key="2">
    <source>
        <dbReference type="Proteomes" id="UP000324800"/>
    </source>
</evidence>
<reference evidence="1 2" key="1">
    <citation type="submission" date="2019-03" db="EMBL/GenBank/DDBJ databases">
        <title>Single cell metagenomics reveals metabolic interactions within the superorganism composed of flagellate Streblomastix strix and complex community of Bacteroidetes bacteria on its surface.</title>
        <authorList>
            <person name="Treitli S.C."/>
            <person name="Kolisko M."/>
            <person name="Husnik F."/>
            <person name="Keeling P."/>
            <person name="Hampl V."/>
        </authorList>
    </citation>
    <scope>NUCLEOTIDE SEQUENCE [LARGE SCALE GENOMIC DNA]</scope>
    <source>
        <strain evidence="1">ST1C</strain>
    </source>
</reference>
<evidence type="ECO:0000313" key="1">
    <source>
        <dbReference type="EMBL" id="KAA6399503.1"/>
    </source>
</evidence>
<gene>
    <name evidence="1" type="ORF">EZS28_004972</name>
</gene>
<accession>A0A5J4WXH4</accession>
<dbReference type="EMBL" id="SNRW01000738">
    <property type="protein sequence ID" value="KAA6399503.1"/>
    <property type="molecule type" value="Genomic_DNA"/>
</dbReference>